<keyword evidence="9" id="KW-1185">Reference proteome</keyword>
<feature type="transmembrane region" description="Helical" evidence="6">
    <location>
        <begin position="131"/>
        <end position="151"/>
    </location>
</feature>
<keyword evidence="3 6" id="KW-1133">Transmembrane helix</keyword>
<proteinExistence type="predicted"/>
<dbReference type="PANTHER" id="PTHR23017">
    <property type="entry name" value="SERPENTINE RECEPTOR, CLASS X"/>
    <property type="match status" value="1"/>
</dbReference>
<dbReference type="GO" id="GO:0016020">
    <property type="term" value="C:membrane"/>
    <property type="evidence" value="ECO:0007669"/>
    <property type="project" value="UniProtKB-SubCell"/>
</dbReference>
<evidence type="ECO:0000256" key="2">
    <source>
        <dbReference type="ARBA" id="ARBA00022692"/>
    </source>
</evidence>
<dbReference type="InterPro" id="IPR017452">
    <property type="entry name" value="GPCR_Rhodpsn_7TM"/>
</dbReference>
<dbReference type="Proteomes" id="UP001176961">
    <property type="component" value="Unassembled WGS sequence"/>
</dbReference>
<dbReference type="SUPFAM" id="SSF81321">
    <property type="entry name" value="Family A G protein-coupled receptor-like"/>
    <property type="match status" value="1"/>
</dbReference>
<feature type="transmembrane region" description="Helical" evidence="6">
    <location>
        <begin position="91"/>
        <end position="110"/>
    </location>
</feature>
<dbReference type="InterPro" id="IPR019430">
    <property type="entry name" value="7TM_GPCR_serpentine_rcpt_Srx"/>
</dbReference>
<gene>
    <name evidence="8" type="ORF">CYNAS_LOCUS13167</name>
</gene>
<dbReference type="EMBL" id="CATQJL010000305">
    <property type="protein sequence ID" value="CAJ0601184.1"/>
    <property type="molecule type" value="Genomic_DNA"/>
</dbReference>
<dbReference type="Gene3D" id="1.20.1070.10">
    <property type="entry name" value="Rhodopsin 7-helix transmembrane proteins"/>
    <property type="match status" value="1"/>
</dbReference>
<feature type="transmembrane region" description="Helical" evidence="6">
    <location>
        <begin position="15"/>
        <end position="39"/>
    </location>
</feature>
<reference evidence="8" key="1">
    <citation type="submission" date="2023-07" db="EMBL/GenBank/DDBJ databases">
        <authorList>
            <consortium name="CYATHOMIX"/>
        </authorList>
    </citation>
    <scope>NUCLEOTIDE SEQUENCE</scope>
    <source>
        <strain evidence="8">N/A</strain>
    </source>
</reference>
<organism evidence="8 9">
    <name type="scientific">Cylicocyclus nassatus</name>
    <name type="common">Nematode worm</name>
    <dbReference type="NCBI Taxonomy" id="53992"/>
    <lineage>
        <taxon>Eukaryota</taxon>
        <taxon>Metazoa</taxon>
        <taxon>Ecdysozoa</taxon>
        <taxon>Nematoda</taxon>
        <taxon>Chromadorea</taxon>
        <taxon>Rhabditida</taxon>
        <taxon>Rhabditina</taxon>
        <taxon>Rhabditomorpha</taxon>
        <taxon>Strongyloidea</taxon>
        <taxon>Strongylidae</taxon>
        <taxon>Cylicocyclus</taxon>
    </lineage>
</organism>
<protein>
    <recommendedName>
        <fullName evidence="7">G-protein coupled receptors family 1 profile domain-containing protein</fullName>
    </recommendedName>
</protein>
<dbReference type="PROSITE" id="PS50262">
    <property type="entry name" value="G_PROTEIN_RECEP_F1_2"/>
    <property type="match status" value="1"/>
</dbReference>
<sequence length="339" mass="38631">MSNSTSTSLNHTENIAVSAILAIVGIFGLLSNITAIICVRQNPVLRNGFGLLCFSHSMANLGVMLVFLLWVTPMTLLQSDLSMQLVGKVFGQINIMFWDVCVYSHLLISINRIVALTSPHRASDLFDVRRTLCLVALVWFMGFCHVIPYFWNDHCYIQYDATQWVFIFADTPCGFVISTYTDNYTSSAVLIVILVLDFTTLIKLRISNNVLTTGQMGSVSLHVYKKRRHTEIRFFMQTLYQNALFFYEMSNFYYVSLMFTNQWAVFMTSTFPWEVCHALDGFIVALFHFHFSFIGITPKAQATTVNEFRRDRQTSEAKGISPRSHISSKSSPTRIVGKF</sequence>
<evidence type="ECO:0000256" key="3">
    <source>
        <dbReference type="ARBA" id="ARBA00022989"/>
    </source>
</evidence>
<evidence type="ECO:0000256" key="1">
    <source>
        <dbReference type="ARBA" id="ARBA00004370"/>
    </source>
</evidence>
<feature type="region of interest" description="Disordered" evidence="5">
    <location>
        <begin position="313"/>
        <end position="339"/>
    </location>
</feature>
<feature type="transmembrane region" description="Helical" evidence="6">
    <location>
        <begin position="184"/>
        <end position="202"/>
    </location>
</feature>
<evidence type="ECO:0000259" key="7">
    <source>
        <dbReference type="PROSITE" id="PS50262"/>
    </source>
</evidence>
<comment type="caution">
    <text evidence="8">The sequence shown here is derived from an EMBL/GenBank/DDBJ whole genome shotgun (WGS) entry which is preliminary data.</text>
</comment>
<evidence type="ECO:0000256" key="4">
    <source>
        <dbReference type="ARBA" id="ARBA00023136"/>
    </source>
</evidence>
<keyword evidence="2 6" id="KW-0812">Transmembrane</keyword>
<comment type="subcellular location">
    <subcellularLocation>
        <location evidence="1">Membrane</location>
    </subcellularLocation>
</comment>
<evidence type="ECO:0000313" key="9">
    <source>
        <dbReference type="Proteomes" id="UP001176961"/>
    </source>
</evidence>
<accession>A0AA36GZX4</accession>
<evidence type="ECO:0000313" key="8">
    <source>
        <dbReference type="EMBL" id="CAJ0601184.1"/>
    </source>
</evidence>
<dbReference type="PANTHER" id="PTHR23017:SF3">
    <property type="entry name" value="G-PROTEIN COUPLED RECEPTORS FAMILY 1 PROFILE DOMAIN-CONTAINING PROTEIN"/>
    <property type="match status" value="1"/>
</dbReference>
<keyword evidence="4 6" id="KW-0472">Membrane</keyword>
<dbReference type="CDD" id="cd00637">
    <property type="entry name" value="7tm_classA_rhodopsin-like"/>
    <property type="match status" value="1"/>
</dbReference>
<feature type="transmembrane region" description="Helical" evidence="6">
    <location>
        <begin position="51"/>
        <end position="71"/>
    </location>
</feature>
<feature type="domain" description="G-protein coupled receptors family 1 profile" evidence="7">
    <location>
        <begin position="31"/>
        <end position="202"/>
    </location>
</feature>
<evidence type="ECO:0000256" key="6">
    <source>
        <dbReference type="SAM" id="Phobius"/>
    </source>
</evidence>
<evidence type="ECO:0000256" key="5">
    <source>
        <dbReference type="SAM" id="MobiDB-lite"/>
    </source>
</evidence>
<dbReference type="AlphaFoldDB" id="A0AA36GZX4"/>
<name>A0AA36GZX4_CYLNA</name>
<feature type="compositionally biased region" description="Low complexity" evidence="5">
    <location>
        <begin position="320"/>
        <end position="339"/>
    </location>
</feature>
<dbReference type="Pfam" id="PF10328">
    <property type="entry name" value="7TM_GPCR_Srx"/>
    <property type="match status" value="1"/>
</dbReference>